<keyword evidence="8" id="KW-1185">Reference proteome</keyword>
<evidence type="ECO:0000256" key="1">
    <source>
        <dbReference type="ARBA" id="ARBA00004123"/>
    </source>
</evidence>
<dbReference type="FunCoup" id="A0A1E5RDJ8">
    <property type="interactions" value="30"/>
</dbReference>
<dbReference type="GO" id="GO:0005737">
    <property type="term" value="C:cytoplasm"/>
    <property type="evidence" value="ECO:0007669"/>
    <property type="project" value="UniProtKB-SubCell"/>
</dbReference>
<comment type="similarity">
    <text evidence="3">Belongs to the HRI1 family.</text>
</comment>
<organism evidence="7 8">
    <name type="scientific">Hanseniaspora osmophila</name>
    <dbReference type="NCBI Taxonomy" id="56408"/>
    <lineage>
        <taxon>Eukaryota</taxon>
        <taxon>Fungi</taxon>
        <taxon>Dikarya</taxon>
        <taxon>Ascomycota</taxon>
        <taxon>Saccharomycotina</taxon>
        <taxon>Saccharomycetes</taxon>
        <taxon>Saccharomycodales</taxon>
        <taxon>Saccharomycodaceae</taxon>
        <taxon>Hanseniaspora</taxon>
    </lineage>
</organism>
<evidence type="ECO:0000256" key="2">
    <source>
        <dbReference type="ARBA" id="ARBA00004496"/>
    </source>
</evidence>
<name>A0A1E5RDJ8_9ASCO</name>
<dbReference type="InterPro" id="IPR031818">
    <property type="entry name" value="Hri1"/>
</dbReference>
<dbReference type="Gene3D" id="2.40.128.310">
    <property type="entry name" value="Protein HRI1, C-terminal domain"/>
    <property type="match status" value="1"/>
</dbReference>
<dbReference type="InterPro" id="IPR038744">
    <property type="entry name" value="Hri1_N"/>
</dbReference>
<keyword evidence="5" id="KW-0963">Cytoplasm</keyword>
<evidence type="ECO:0000256" key="4">
    <source>
        <dbReference type="ARBA" id="ARBA00017063"/>
    </source>
</evidence>
<evidence type="ECO:0000313" key="8">
    <source>
        <dbReference type="Proteomes" id="UP000095728"/>
    </source>
</evidence>
<dbReference type="EMBL" id="LPNM01000007">
    <property type="protein sequence ID" value="OEJ84975.1"/>
    <property type="molecule type" value="Genomic_DNA"/>
</dbReference>
<dbReference type="STRING" id="56408.A0A1E5RDJ8"/>
<keyword evidence="6" id="KW-0539">Nucleus</keyword>
<dbReference type="OrthoDB" id="4045395at2759"/>
<protein>
    <recommendedName>
        <fullName evidence="4">Protein HRI1</fullName>
    </recommendedName>
</protein>
<dbReference type="AlphaFoldDB" id="A0A1E5RDJ8"/>
<dbReference type="GO" id="GO:0005634">
    <property type="term" value="C:nucleus"/>
    <property type="evidence" value="ECO:0007669"/>
    <property type="project" value="UniProtKB-SubCell"/>
</dbReference>
<dbReference type="CDD" id="cd11692">
    <property type="entry name" value="HRI1_N_like"/>
    <property type="match status" value="1"/>
</dbReference>
<gene>
    <name evidence="7" type="ORF">AWRI3579_g1793</name>
</gene>
<dbReference type="Gene3D" id="2.40.128.320">
    <property type="entry name" value="Protein HRI1, N-terminal domain"/>
    <property type="match status" value="1"/>
</dbReference>
<evidence type="ECO:0000313" key="7">
    <source>
        <dbReference type="EMBL" id="OEJ84975.1"/>
    </source>
</evidence>
<dbReference type="InParanoid" id="A0A1E5RDJ8"/>
<evidence type="ECO:0000256" key="3">
    <source>
        <dbReference type="ARBA" id="ARBA00005229"/>
    </source>
</evidence>
<comment type="caution">
    <text evidence="7">The sequence shown here is derived from an EMBL/GenBank/DDBJ whole genome shotgun (WGS) entry which is preliminary data.</text>
</comment>
<dbReference type="Proteomes" id="UP000095728">
    <property type="component" value="Unassembled WGS sequence"/>
</dbReference>
<reference evidence="8" key="1">
    <citation type="journal article" date="2016" name="Genome Announc.">
        <title>Genome sequences of three species of Hanseniaspora isolated from spontaneous wine fermentations.</title>
        <authorList>
            <person name="Sternes P.R."/>
            <person name="Lee D."/>
            <person name="Kutyna D.R."/>
            <person name="Borneman A.R."/>
        </authorList>
    </citation>
    <scope>NUCLEOTIDE SEQUENCE [LARGE SCALE GENOMIC DNA]</scope>
    <source>
        <strain evidence="8">AWRI3579</strain>
    </source>
</reference>
<accession>A0A1E5RDJ8</accession>
<dbReference type="InterPro" id="IPR043047">
    <property type="entry name" value="Hri1_N_sf"/>
</dbReference>
<dbReference type="CDD" id="cd11693">
    <property type="entry name" value="HRI1_C_like"/>
    <property type="match status" value="1"/>
</dbReference>
<evidence type="ECO:0000256" key="6">
    <source>
        <dbReference type="ARBA" id="ARBA00023242"/>
    </source>
</evidence>
<sequence length="237" mass="26673">MVQLFQRKLFQVLPNPPCETTSTFSSVTNAGHFISLRPFVNKAGHEDFPFEWCFGGISKYSQASQLDADTAQIIFTMELDTNTIRKVENVDKDPVTTKWATWPSGDVEETGEVFPFGKDKEGVKFRELWQPINPDTYETEQKFNILPRSADASKFASIALYVNNSEFHGLVTIVGNFVQGFLHKKGTESMSFIRAAFNGSKYEYSIKFGPNVDVFPTKFHNGVKVGEKVGVFEVIEA</sequence>
<comment type="subcellular location">
    <subcellularLocation>
        <location evidence="2">Cytoplasm</location>
    </subcellularLocation>
    <subcellularLocation>
        <location evidence="1">Nucleus</location>
    </subcellularLocation>
</comment>
<evidence type="ECO:0000256" key="5">
    <source>
        <dbReference type="ARBA" id="ARBA00022490"/>
    </source>
</evidence>
<dbReference type="Pfam" id="PF16815">
    <property type="entry name" value="HRI1"/>
    <property type="match status" value="1"/>
</dbReference>
<proteinExistence type="inferred from homology"/>